<evidence type="ECO:0000313" key="6">
    <source>
        <dbReference type="Proteomes" id="UP000623467"/>
    </source>
</evidence>
<dbReference type="SMART" id="SM01117">
    <property type="entry name" value="Cyt-b5"/>
    <property type="match status" value="1"/>
</dbReference>
<evidence type="ECO:0000259" key="4">
    <source>
        <dbReference type="PROSITE" id="PS51349"/>
    </source>
</evidence>
<gene>
    <name evidence="5" type="ORF">MSAN_01061200</name>
</gene>
<name>A0A8H6YUC0_9AGAR</name>
<evidence type="ECO:0000259" key="3">
    <source>
        <dbReference type="PROSITE" id="PS50255"/>
    </source>
</evidence>
<evidence type="ECO:0000256" key="2">
    <source>
        <dbReference type="ARBA" id="ARBA00023002"/>
    </source>
</evidence>
<dbReference type="Pfam" id="PF01070">
    <property type="entry name" value="FMN_dh"/>
    <property type="match status" value="1"/>
</dbReference>
<dbReference type="GO" id="GO:0006089">
    <property type="term" value="P:lactate metabolic process"/>
    <property type="evidence" value="ECO:0007669"/>
    <property type="project" value="TreeGrafter"/>
</dbReference>
<dbReference type="SUPFAM" id="SSF51395">
    <property type="entry name" value="FMN-linked oxidoreductases"/>
    <property type="match status" value="1"/>
</dbReference>
<dbReference type="Pfam" id="PF00173">
    <property type="entry name" value="Cyt-b5"/>
    <property type="match status" value="2"/>
</dbReference>
<dbReference type="InterPro" id="IPR036400">
    <property type="entry name" value="Cyt_B5-like_heme/steroid_sf"/>
</dbReference>
<dbReference type="PROSITE" id="PS51349">
    <property type="entry name" value="FMN_HYDROXY_ACID_DH_2"/>
    <property type="match status" value="1"/>
</dbReference>
<organism evidence="5 6">
    <name type="scientific">Mycena sanguinolenta</name>
    <dbReference type="NCBI Taxonomy" id="230812"/>
    <lineage>
        <taxon>Eukaryota</taxon>
        <taxon>Fungi</taxon>
        <taxon>Dikarya</taxon>
        <taxon>Basidiomycota</taxon>
        <taxon>Agaricomycotina</taxon>
        <taxon>Agaricomycetes</taxon>
        <taxon>Agaricomycetidae</taxon>
        <taxon>Agaricales</taxon>
        <taxon>Marasmiineae</taxon>
        <taxon>Mycenaceae</taxon>
        <taxon>Mycena</taxon>
    </lineage>
</organism>
<dbReference type="PROSITE" id="PS50255">
    <property type="entry name" value="CYTOCHROME_B5_2"/>
    <property type="match status" value="1"/>
</dbReference>
<dbReference type="OrthoDB" id="1925334at2759"/>
<dbReference type="CDD" id="cd02922">
    <property type="entry name" value="FCB2_FMN"/>
    <property type="match status" value="1"/>
</dbReference>
<comment type="caution">
    <text evidence="5">The sequence shown here is derived from an EMBL/GenBank/DDBJ whole genome shotgun (WGS) entry which is preliminary data.</text>
</comment>
<dbReference type="InterPro" id="IPR013785">
    <property type="entry name" value="Aldolase_TIM"/>
</dbReference>
<reference evidence="5" key="1">
    <citation type="submission" date="2020-05" db="EMBL/GenBank/DDBJ databases">
        <title>Mycena genomes resolve the evolution of fungal bioluminescence.</title>
        <authorList>
            <person name="Tsai I.J."/>
        </authorList>
    </citation>
    <scope>NUCLEOTIDE SEQUENCE</scope>
    <source>
        <strain evidence="5">160909Yilan</strain>
    </source>
</reference>
<dbReference type="Proteomes" id="UP000623467">
    <property type="component" value="Unassembled WGS sequence"/>
</dbReference>
<accession>A0A8H6YUC0</accession>
<dbReference type="InterPro" id="IPR037396">
    <property type="entry name" value="FMN_HAD"/>
</dbReference>
<dbReference type="GO" id="GO:0004460">
    <property type="term" value="F:L-lactate dehydrogenase (cytochrome) activity"/>
    <property type="evidence" value="ECO:0007669"/>
    <property type="project" value="TreeGrafter"/>
</dbReference>
<dbReference type="Gene3D" id="3.20.20.70">
    <property type="entry name" value="Aldolase class I"/>
    <property type="match status" value="1"/>
</dbReference>
<dbReference type="SUPFAM" id="SSF55856">
    <property type="entry name" value="Cytochrome b5-like heme/steroid binding domain"/>
    <property type="match status" value="1"/>
</dbReference>
<dbReference type="PROSITE" id="PS00557">
    <property type="entry name" value="FMN_HYDROXY_ACID_DH_1"/>
    <property type="match status" value="1"/>
</dbReference>
<evidence type="ECO:0000256" key="1">
    <source>
        <dbReference type="ARBA" id="ARBA00001917"/>
    </source>
</evidence>
<dbReference type="AlphaFoldDB" id="A0A8H6YUC0"/>
<sequence>MWSLDQVALHNKPTDCWVIIKNRVYDVTEFLEGKRAIFLKDPSHLPPEHPGGSKVILQYAGRDATSAYEPIHPSDALEKNLPLAKHLGPLSVSAVQSTANDHQNRKKTKDELRVEQALVERPPLARILSLADMEEVARKVLSIKAEAYYSSAADDHITTTENARAFSRFFFHPRVLRPVAKCNASTTMLGFKASIPVFASSAAMAKLGHPLGEINISKGAATTGIIQIVSSNASMSYAEIIQAVPPSQPLFFQLYKYRDDTAAEKRVREAERLGYKAIFLTVDTLVLGNREKDLRSRWVMEDLERGYPEVHMEGSEEAALPAFAASGAGMMSAHADMDMSWEKTIPWLRSITKLPLVIKGIQCVEDAVLAAEAGVDGILLSNHGGRQLEYSLPPIEVLYRLRKQRPDIFDKLEVYVEGTLWFIPHNFRANIYSTGGVKRGTDVLKALCLGATAVGLGRPFLYAQSAYGEAGVVKIVRILEREIISGMRGLGAASVKDLKPEMASKELYRRRLVHYHYIKNTEKLNKLHHAALTDPASLLCRRLFDQASLPWDGETLALKVALIDATESWEASTSCPVAFGLEDVRETMRLDAEQRDADASLEVCKVKIGFGAEGWVPTEHYETAMAYCKKMKEEMLARLTTAEDHALIEAHWVLDDFDEEKYK</sequence>
<dbReference type="InterPro" id="IPR008259">
    <property type="entry name" value="FMN_hydac_DH_AS"/>
</dbReference>
<dbReference type="PANTHER" id="PTHR10578">
    <property type="entry name" value="S -2-HYDROXY-ACID OXIDASE-RELATED"/>
    <property type="match status" value="1"/>
</dbReference>
<protein>
    <submittedName>
        <fullName evidence="5">Uncharacterized protein</fullName>
    </submittedName>
</protein>
<feature type="domain" description="FMN hydroxy acid dehydrogenase" evidence="4">
    <location>
        <begin position="122"/>
        <end position="508"/>
    </location>
</feature>
<dbReference type="Gene3D" id="3.10.120.10">
    <property type="entry name" value="Cytochrome b5-like heme/steroid binding domain"/>
    <property type="match status" value="1"/>
</dbReference>
<dbReference type="PANTHER" id="PTHR10578:SF101">
    <property type="entry name" value="L-LACTATE DEHYDROGENASE (CYTOCHROME B2)"/>
    <property type="match status" value="1"/>
</dbReference>
<comment type="cofactor">
    <cofactor evidence="1">
        <name>FMN</name>
        <dbReference type="ChEBI" id="CHEBI:58210"/>
    </cofactor>
</comment>
<dbReference type="InterPro" id="IPR037458">
    <property type="entry name" value="L-MDH/L-LDH_FMN-bd"/>
</dbReference>
<dbReference type="EMBL" id="JACAZH010000007">
    <property type="protein sequence ID" value="KAF7364025.1"/>
    <property type="molecule type" value="Genomic_DNA"/>
</dbReference>
<proteinExistence type="predicted"/>
<evidence type="ECO:0000313" key="5">
    <source>
        <dbReference type="EMBL" id="KAF7364025.1"/>
    </source>
</evidence>
<dbReference type="InterPro" id="IPR000262">
    <property type="entry name" value="FMN-dep_DH"/>
</dbReference>
<keyword evidence="2" id="KW-0560">Oxidoreductase</keyword>
<keyword evidence="6" id="KW-1185">Reference proteome</keyword>
<feature type="domain" description="Cytochrome b5 heme-binding" evidence="3">
    <location>
        <begin position="1"/>
        <end position="91"/>
    </location>
</feature>
<dbReference type="InterPro" id="IPR001199">
    <property type="entry name" value="Cyt_B5-like_heme/steroid-bd"/>
</dbReference>